<dbReference type="STRING" id="329726.AM1_4020"/>
<dbReference type="KEGG" id="amr:AM1_4020"/>
<reference evidence="1 2" key="1">
    <citation type="journal article" date="2008" name="Proc. Natl. Acad. Sci. U.S.A.">
        <title>Niche adaptation and genome expansion in the chlorophyll d-producing cyanobacterium Acaryochloris marina.</title>
        <authorList>
            <person name="Swingley W.D."/>
            <person name="Chen M."/>
            <person name="Cheung P.C."/>
            <person name="Conrad A.L."/>
            <person name="Dejesa L.C."/>
            <person name="Hao J."/>
            <person name="Honchak B.M."/>
            <person name="Karbach L.E."/>
            <person name="Kurdoglu A."/>
            <person name="Lahiri S."/>
            <person name="Mastrian S.D."/>
            <person name="Miyashita H."/>
            <person name="Page L."/>
            <person name="Ramakrishna P."/>
            <person name="Satoh S."/>
            <person name="Sattley W.M."/>
            <person name="Shimada Y."/>
            <person name="Taylor H.L."/>
            <person name="Tomo T."/>
            <person name="Tsuchiya T."/>
            <person name="Wang Z.T."/>
            <person name="Raymond J."/>
            <person name="Mimuro M."/>
            <person name="Blankenship R.E."/>
            <person name="Touchman J.W."/>
        </authorList>
    </citation>
    <scope>NUCLEOTIDE SEQUENCE [LARGE SCALE GENOMIC DNA]</scope>
    <source>
        <strain evidence="2">MBIC 11017</strain>
    </source>
</reference>
<organism evidence="1 2">
    <name type="scientific">Acaryochloris marina (strain MBIC 11017)</name>
    <dbReference type="NCBI Taxonomy" id="329726"/>
    <lineage>
        <taxon>Bacteria</taxon>
        <taxon>Bacillati</taxon>
        <taxon>Cyanobacteriota</taxon>
        <taxon>Cyanophyceae</taxon>
        <taxon>Acaryochloridales</taxon>
        <taxon>Acaryochloridaceae</taxon>
        <taxon>Acaryochloris</taxon>
    </lineage>
</organism>
<name>B0C9J0_ACAM1</name>
<dbReference type="EMBL" id="CP000828">
    <property type="protein sequence ID" value="ABW29003.1"/>
    <property type="molecule type" value="Genomic_DNA"/>
</dbReference>
<dbReference type="HOGENOM" id="CLU_3228068_0_0_3"/>
<dbReference type="Proteomes" id="UP000000268">
    <property type="component" value="Chromosome"/>
</dbReference>
<sequence>MTDVVTILAVKISVFLKILWRQRLCEYYTDQAKQSLTSTHRKP</sequence>
<proteinExistence type="predicted"/>
<accession>B0C9J0</accession>
<keyword evidence="2" id="KW-1185">Reference proteome</keyword>
<evidence type="ECO:0000313" key="2">
    <source>
        <dbReference type="Proteomes" id="UP000000268"/>
    </source>
</evidence>
<protein>
    <submittedName>
        <fullName evidence="1">Uncharacterized protein</fullName>
    </submittedName>
</protein>
<evidence type="ECO:0000313" key="1">
    <source>
        <dbReference type="EMBL" id="ABW29003.1"/>
    </source>
</evidence>
<gene>
    <name evidence="1" type="ordered locus">AM1_4020</name>
</gene>
<dbReference type="AlphaFoldDB" id="B0C9J0"/>